<evidence type="ECO:0000313" key="2">
    <source>
        <dbReference type="EMBL" id="MED6121153.1"/>
    </source>
</evidence>
<accession>A0ABU6RAZ5</accession>
<sequence>MDSNPEEDMPLEEEHMPIGEEYNAVAQGQDGMIDNVEETESFVDFIKELVTEGRRADAGQFKPSSFEKLAAKMNEKYPSVDFQISHCKNKFKRLKEKFQFAADMAASSGFRWDDVK</sequence>
<dbReference type="Proteomes" id="UP001341840">
    <property type="component" value="Unassembled WGS sequence"/>
</dbReference>
<feature type="domain" description="Myb/SANT-like" evidence="1">
    <location>
        <begin position="37"/>
        <end position="114"/>
    </location>
</feature>
<evidence type="ECO:0000259" key="1">
    <source>
        <dbReference type="Pfam" id="PF12776"/>
    </source>
</evidence>
<protein>
    <recommendedName>
        <fullName evidence="1">Myb/SANT-like domain-containing protein</fullName>
    </recommendedName>
</protein>
<dbReference type="Pfam" id="PF12776">
    <property type="entry name" value="Myb_DNA-bind_3"/>
    <property type="match status" value="1"/>
</dbReference>
<evidence type="ECO:0000313" key="3">
    <source>
        <dbReference type="Proteomes" id="UP001341840"/>
    </source>
</evidence>
<comment type="caution">
    <text evidence="2">The sequence shown here is derived from an EMBL/GenBank/DDBJ whole genome shotgun (WGS) entry which is preliminary data.</text>
</comment>
<reference evidence="2 3" key="1">
    <citation type="journal article" date="2023" name="Plants (Basel)">
        <title>Bridging the Gap: Combining Genomics and Transcriptomics Approaches to Understand Stylosanthes scabra, an Orphan Legume from the Brazilian Caatinga.</title>
        <authorList>
            <person name="Ferreira-Neto J.R.C."/>
            <person name="da Silva M.D."/>
            <person name="Binneck E."/>
            <person name="de Melo N.F."/>
            <person name="da Silva R.H."/>
            <person name="de Melo A.L.T.M."/>
            <person name="Pandolfi V."/>
            <person name="Bustamante F.O."/>
            <person name="Brasileiro-Vidal A.C."/>
            <person name="Benko-Iseppon A.M."/>
        </authorList>
    </citation>
    <scope>NUCLEOTIDE SEQUENCE [LARGE SCALE GENOMIC DNA]</scope>
    <source>
        <tissue evidence="2">Leaves</tissue>
    </source>
</reference>
<name>A0ABU6RAZ5_9FABA</name>
<dbReference type="InterPro" id="IPR024752">
    <property type="entry name" value="Myb/SANT-like_dom"/>
</dbReference>
<proteinExistence type="predicted"/>
<gene>
    <name evidence="2" type="ORF">PIB30_027498</name>
</gene>
<keyword evidence="3" id="KW-1185">Reference proteome</keyword>
<dbReference type="EMBL" id="JASCZI010030314">
    <property type="protein sequence ID" value="MED6121153.1"/>
    <property type="molecule type" value="Genomic_DNA"/>
</dbReference>
<organism evidence="2 3">
    <name type="scientific">Stylosanthes scabra</name>
    <dbReference type="NCBI Taxonomy" id="79078"/>
    <lineage>
        <taxon>Eukaryota</taxon>
        <taxon>Viridiplantae</taxon>
        <taxon>Streptophyta</taxon>
        <taxon>Embryophyta</taxon>
        <taxon>Tracheophyta</taxon>
        <taxon>Spermatophyta</taxon>
        <taxon>Magnoliopsida</taxon>
        <taxon>eudicotyledons</taxon>
        <taxon>Gunneridae</taxon>
        <taxon>Pentapetalae</taxon>
        <taxon>rosids</taxon>
        <taxon>fabids</taxon>
        <taxon>Fabales</taxon>
        <taxon>Fabaceae</taxon>
        <taxon>Papilionoideae</taxon>
        <taxon>50 kb inversion clade</taxon>
        <taxon>dalbergioids sensu lato</taxon>
        <taxon>Dalbergieae</taxon>
        <taxon>Pterocarpus clade</taxon>
        <taxon>Stylosanthes</taxon>
    </lineage>
</organism>